<dbReference type="Proteomes" id="UP001152795">
    <property type="component" value="Unassembled WGS sequence"/>
</dbReference>
<comment type="caution">
    <text evidence="1">The sequence shown here is derived from an EMBL/GenBank/DDBJ whole genome shotgun (WGS) entry which is preliminary data.</text>
</comment>
<protein>
    <submittedName>
        <fullName evidence="1">Uncharacterized protein</fullName>
    </submittedName>
</protein>
<gene>
    <name evidence="1" type="ORF">PACLA_8A056278</name>
</gene>
<dbReference type="AlphaFoldDB" id="A0A6S7JF38"/>
<accession>A0A6S7JF38</accession>
<sequence>MRGAICSRDMTKRMYAISQQDCIATAGKCVLIPTYKAYFNEVCKLLPDGNTAKKVPLPVPSKNNNAANNAANSG</sequence>
<evidence type="ECO:0000313" key="1">
    <source>
        <dbReference type="EMBL" id="CAB4029051.1"/>
    </source>
</evidence>
<name>A0A6S7JF38_PARCT</name>
<dbReference type="EMBL" id="CACRXK020015908">
    <property type="protein sequence ID" value="CAB4029051.1"/>
    <property type="molecule type" value="Genomic_DNA"/>
</dbReference>
<evidence type="ECO:0000313" key="2">
    <source>
        <dbReference type="Proteomes" id="UP001152795"/>
    </source>
</evidence>
<proteinExistence type="predicted"/>
<reference evidence="1" key="1">
    <citation type="submission" date="2020-04" db="EMBL/GenBank/DDBJ databases">
        <authorList>
            <person name="Alioto T."/>
            <person name="Alioto T."/>
            <person name="Gomez Garrido J."/>
        </authorList>
    </citation>
    <scope>NUCLEOTIDE SEQUENCE</scope>
    <source>
        <strain evidence="1">A484AB</strain>
    </source>
</reference>
<organism evidence="1 2">
    <name type="scientific">Paramuricea clavata</name>
    <name type="common">Red gorgonian</name>
    <name type="synonym">Violescent sea-whip</name>
    <dbReference type="NCBI Taxonomy" id="317549"/>
    <lineage>
        <taxon>Eukaryota</taxon>
        <taxon>Metazoa</taxon>
        <taxon>Cnidaria</taxon>
        <taxon>Anthozoa</taxon>
        <taxon>Octocorallia</taxon>
        <taxon>Malacalcyonacea</taxon>
        <taxon>Plexauridae</taxon>
        <taxon>Paramuricea</taxon>
    </lineage>
</organism>
<keyword evidence="2" id="KW-1185">Reference proteome</keyword>